<keyword evidence="2" id="KW-0472">Membrane</keyword>
<feature type="region of interest" description="Disordered" evidence="1">
    <location>
        <begin position="405"/>
        <end position="425"/>
    </location>
</feature>
<dbReference type="EMBL" id="JACAZI010000001">
    <property type="protein sequence ID" value="KAF7372527.1"/>
    <property type="molecule type" value="Genomic_DNA"/>
</dbReference>
<evidence type="ECO:0000256" key="1">
    <source>
        <dbReference type="SAM" id="MobiDB-lite"/>
    </source>
</evidence>
<name>A0A8H6Z7X2_9AGAR</name>
<evidence type="ECO:0000313" key="4">
    <source>
        <dbReference type="Proteomes" id="UP000620124"/>
    </source>
</evidence>
<comment type="caution">
    <text evidence="3">The sequence shown here is derived from an EMBL/GenBank/DDBJ whole genome shotgun (WGS) entry which is preliminary data.</text>
</comment>
<evidence type="ECO:0000313" key="3">
    <source>
        <dbReference type="EMBL" id="KAF7372527.1"/>
    </source>
</evidence>
<accession>A0A8H6Z7X2</accession>
<feature type="transmembrane region" description="Helical" evidence="2">
    <location>
        <begin position="77"/>
        <end position="97"/>
    </location>
</feature>
<keyword evidence="4" id="KW-1185">Reference proteome</keyword>
<organism evidence="3 4">
    <name type="scientific">Mycena venus</name>
    <dbReference type="NCBI Taxonomy" id="2733690"/>
    <lineage>
        <taxon>Eukaryota</taxon>
        <taxon>Fungi</taxon>
        <taxon>Dikarya</taxon>
        <taxon>Basidiomycota</taxon>
        <taxon>Agaricomycotina</taxon>
        <taxon>Agaricomycetes</taxon>
        <taxon>Agaricomycetidae</taxon>
        <taxon>Agaricales</taxon>
        <taxon>Marasmiineae</taxon>
        <taxon>Mycenaceae</taxon>
        <taxon>Mycena</taxon>
    </lineage>
</organism>
<dbReference type="Proteomes" id="UP000620124">
    <property type="component" value="Unassembled WGS sequence"/>
</dbReference>
<gene>
    <name evidence="3" type="ORF">MVEN_00114800</name>
</gene>
<protein>
    <submittedName>
        <fullName evidence="3">Uncharacterized protein</fullName>
    </submittedName>
</protein>
<sequence>MYRGHSTSIYGTEKTLSPPRRFNLTNFLSKLWGPPLLVIFGQLVLQIVSWGFFAYVQSRGSLSLRDTDTLEDWYKPLTWLCTLISVSLAAFSCYLFASAIQQSVTLQLHGEGMPMPKFIWSLQIARRSFIFDLKKLKLTALSLAVIVATGAQTAGWNNLITPEVLDFTFSIKGQELDLSSTLLQSMLTGDSYNYCVFNTSMLPAFKVGQTDSGYAAVNLDLNFPVLLTLLGQSFLGSTGGILPLTFVDIPSGSLFTNITTLPAALSIPGVLPSGISTEYSITQQGYTADVSCTFQNLTRDSTPSLQFETKPLEDEDGNESPISTVIMSSDCEGPVFPDGTSFNSQSVDTILDDQSGYVLMVACGVSGGSYTLIFSGGGLYDLIGTTVCTLTPKITKVSVDYSYDDSPNSTTIDAETPSRESPDVNGPAGLSAVATIYNMMYFSQGRQTNIVGDQLRSLILNGNLDDTASVLPVMEEYIRGVTEYSGSVFRACLSVTGQDAPVFAAGVPNTLTIPTSKGSVDIEFVGWKISASTSWVQIPGTVIAIATIYIVVAGVARHAGNQKGKAFDPGNALDLVSASAIGGLSNIFTGTEKDRLKEAEDVHVVLQDIEGRGPVLQGRVVRRVLPDYV</sequence>
<reference evidence="3" key="1">
    <citation type="submission" date="2020-05" db="EMBL/GenBank/DDBJ databases">
        <title>Mycena genomes resolve the evolution of fungal bioluminescence.</title>
        <authorList>
            <person name="Tsai I.J."/>
        </authorList>
    </citation>
    <scope>NUCLEOTIDE SEQUENCE</scope>
    <source>
        <strain evidence="3">CCC161011</strain>
    </source>
</reference>
<feature type="transmembrane region" description="Helical" evidence="2">
    <location>
        <begin position="535"/>
        <end position="556"/>
    </location>
</feature>
<proteinExistence type="predicted"/>
<feature type="transmembrane region" description="Helical" evidence="2">
    <location>
        <begin position="36"/>
        <end position="56"/>
    </location>
</feature>
<evidence type="ECO:0000256" key="2">
    <source>
        <dbReference type="SAM" id="Phobius"/>
    </source>
</evidence>
<keyword evidence="2" id="KW-0812">Transmembrane</keyword>
<dbReference type="AlphaFoldDB" id="A0A8H6Z7X2"/>
<keyword evidence="2" id="KW-1133">Transmembrane helix</keyword>
<dbReference type="OrthoDB" id="3351168at2759"/>